<sequence length="280" mass="29829">MKFQCGNRQLDLSVPRVMGILNVTPDSFSDGGHFTALDSALRHAEQMLHDGADLIDVGGESTRPGAATVGEDEELARVIPVVEAIARRLDVAISVDTSSAAVIRASAQAGAHLINDVRALTRSGALAAAAASDLPVCLMHMNGEPQVMQAAPHYDMPVEDAVLAYLAARVAACEEAGIRRERLLLDPGFGFGKTFEHNYRLLNHLERLHELNLPLLTGLSRKRMIGEAAGNSNAAERIAGSVSGAVICALKGAKIIRVHDVKQTTEALRVVIATQREGHV</sequence>
<evidence type="ECO:0000259" key="15">
    <source>
        <dbReference type="PROSITE" id="PS50972"/>
    </source>
</evidence>
<dbReference type="InterPro" id="IPR006390">
    <property type="entry name" value="DHP_synth_dom"/>
</dbReference>
<dbReference type="GO" id="GO:0004156">
    <property type="term" value="F:dihydropteroate synthase activity"/>
    <property type="evidence" value="ECO:0007669"/>
    <property type="project" value="UniProtKB-EC"/>
</dbReference>
<keyword evidence="11 14" id="KW-0289">Folate biosynthesis</keyword>
<evidence type="ECO:0000256" key="3">
    <source>
        <dbReference type="ARBA" id="ARBA00004763"/>
    </source>
</evidence>
<evidence type="ECO:0000256" key="10">
    <source>
        <dbReference type="ARBA" id="ARBA00022842"/>
    </source>
</evidence>
<evidence type="ECO:0000256" key="2">
    <source>
        <dbReference type="ARBA" id="ARBA00001946"/>
    </source>
</evidence>
<dbReference type="SUPFAM" id="SSF51717">
    <property type="entry name" value="Dihydropteroate synthetase-like"/>
    <property type="match status" value="1"/>
</dbReference>
<dbReference type="PROSITE" id="PS00792">
    <property type="entry name" value="DHPS_1"/>
    <property type="match status" value="1"/>
</dbReference>
<comment type="similarity">
    <text evidence="4 14">Belongs to the DHPS family.</text>
</comment>
<name>A0A9X2WDC8_9GAMM</name>
<evidence type="ECO:0000256" key="4">
    <source>
        <dbReference type="ARBA" id="ARBA00009503"/>
    </source>
</evidence>
<comment type="caution">
    <text evidence="16">The sequence shown here is derived from an EMBL/GenBank/DDBJ whole genome shotgun (WGS) entry which is preliminary data.</text>
</comment>
<accession>A0A9X2WDC8</accession>
<evidence type="ECO:0000256" key="7">
    <source>
        <dbReference type="ARBA" id="ARBA00016919"/>
    </source>
</evidence>
<comment type="cofactor">
    <cofactor evidence="2 14">
        <name>Mg(2+)</name>
        <dbReference type="ChEBI" id="CHEBI:18420"/>
    </cofactor>
</comment>
<evidence type="ECO:0000256" key="13">
    <source>
        <dbReference type="ARBA" id="ARBA00053449"/>
    </source>
</evidence>
<dbReference type="GO" id="GO:0046656">
    <property type="term" value="P:folic acid biosynthetic process"/>
    <property type="evidence" value="ECO:0007669"/>
    <property type="project" value="UniProtKB-KW"/>
</dbReference>
<reference evidence="16" key="2">
    <citation type="submission" date="2022-08" db="EMBL/GenBank/DDBJ databases">
        <authorList>
            <person name="Dong C."/>
        </authorList>
    </citation>
    <scope>NUCLEOTIDE SEQUENCE</scope>
    <source>
        <strain evidence="16">59MF3M-4</strain>
    </source>
</reference>
<dbReference type="InterPro" id="IPR011005">
    <property type="entry name" value="Dihydropteroate_synth-like_sf"/>
</dbReference>
<comment type="catalytic activity">
    <reaction evidence="1">
        <text>(7,8-dihydropterin-6-yl)methyl diphosphate + 4-aminobenzoate = 7,8-dihydropteroate + diphosphate</text>
        <dbReference type="Rhea" id="RHEA:19949"/>
        <dbReference type="ChEBI" id="CHEBI:17836"/>
        <dbReference type="ChEBI" id="CHEBI:17839"/>
        <dbReference type="ChEBI" id="CHEBI:33019"/>
        <dbReference type="ChEBI" id="CHEBI:72950"/>
        <dbReference type="EC" id="2.5.1.15"/>
    </reaction>
</comment>
<dbReference type="RefSeq" id="WP_260974956.1">
    <property type="nucleotide sequence ID" value="NZ_JAOANI010000012.1"/>
</dbReference>
<proteinExistence type="inferred from homology"/>
<protein>
    <recommendedName>
        <fullName evidence="7 14">Dihydropteroate synthase</fullName>
        <shortName evidence="14">DHPS</shortName>
        <ecNumber evidence="6 14">2.5.1.15</ecNumber>
    </recommendedName>
    <alternativeName>
        <fullName evidence="12 14">Dihydropteroate pyrophosphorylase</fullName>
    </alternativeName>
</protein>
<evidence type="ECO:0000256" key="9">
    <source>
        <dbReference type="ARBA" id="ARBA00022723"/>
    </source>
</evidence>
<keyword evidence="17" id="KW-1185">Reference proteome</keyword>
<dbReference type="PROSITE" id="PS00793">
    <property type="entry name" value="DHPS_2"/>
    <property type="match status" value="1"/>
</dbReference>
<comment type="function">
    <text evidence="13 14">Catalyzes the condensation of para-aminobenzoate (pABA) with 6-hydroxymethyl-7,8-dihydropterin diphosphate (DHPt-PP) to form 7,8-dihydropteroate (H2Pte), the immediate precursor of folate derivatives.</text>
</comment>
<evidence type="ECO:0000313" key="17">
    <source>
        <dbReference type="Proteomes" id="UP001147830"/>
    </source>
</evidence>
<dbReference type="InterPro" id="IPR045031">
    <property type="entry name" value="DHP_synth-like"/>
</dbReference>
<feature type="domain" description="Pterin-binding" evidence="15">
    <location>
        <begin position="15"/>
        <end position="269"/>
    </location>
</feature>
<dbReference type="Proteomes" id="UP001147830">
    <property type="component" value="Unassembled WGS sequence"/>
</dbReference>
<dbReference type="AlphaFoldDB" id="A0A9X2WDC8"/>
<evidence type="ECO:0000256" key="11">
    <source>
        <dbReference type="ARBA" id="ARBA00022909"/>
    </source>
</evidence>
<dbReference type="PANTHER" id="PTHR20941">
    <property type="entry name" value="FOLATE SYNTHESIS PROTEINS"/>
    <property type="match status" value="1"/>
</dbReference>
<comment type="subunit">
    <text evidence="5">Homodimer.</text>
</comment>
<evidence type="ECO:0000256" key="6">
    <source>
        <dbReference type="ARBA" id="ARBA00012458"/>
    </source>
</evidence>
<gene>
    <name evidence="16" type="primary">folP</name>
    <name evidence="16" type="ORF">NYR02_03210</name>
</gene>
<comment type="pathway">
    <text evidence="3 14">Cofactor biosynthesis; tetrahydrofolate biosynthesis; 7,8-dihydrofolate from 2-amino-4-hydroxy-6-hydroxymethyl-7,8-dihydropteridine diphosphate and 4-aminobenzoate: step 1/2.</text>
</comment>
<dbReference type="GO" id="GO:0046872">
    <property type="term" value="F:metal ion binding"/>
    <property type="evidence" value="ECO:0007669"/>
    <property type="project" value="UniProtKB-KW"/>
</dbReference>
<evidence type="ECO:0000256" key="8">
    <source>
        <dbReference type="ARBA" id="ARBA00022679"/>
    </source>
</evidence>
<dbReference type="EC" id="2.5.1.15" evidence="6 14"/>
<organism evidence="16 17">
    <name type="scientific">Thalassolituus pacificus</name>
    <dbReference type="NCBI Taxonomy" id="2975440"/>
    <lineage>
        <taxon>Bacteria</taxon>
        <taxon>Pseudomonadati</taxon>
        <taxon>Pseudomonadota</taxon>
        <taxon>Gammaproteobacteria</taxon>
        <taxon>Oceanospirillales</taxon>
        <taxon>Oceanospirillaceae</taxon>
        <taxon>Thalassolituus</taxon>
    </lineage>
</organism>
<keyword evidence="10 14" id="KW-0460">Magnesium</keyword>
<keyword evidence="9 14" id="KW-0479">Metal-binding</keyword>
<dbReference type="NCBIfam" id="TIGR01496">
    <property type="entry name" value="DHPS"/>
    <property type="match status" value="1"/>
</dbReference>
<evidence type="ECO:0000313" key="16">
    <source>
        <dbReference type="EMBL" id="MCT7358030.1"/>
    </source>
</evidence>
<dbReference type="FunFam" id="3.20.20.20:FF:000004">
    <property type="entry name" value="Dihydropteroate synthase"/>
    <property type="match status" value="1"/>
</dbReference>
<dbReference type="PANTHER" id="PTHR20941:SF1">
    <property type="entry name" value="FOLIC ACID SYNTHESIS PROTEIN FOL1"/>
    <property type="match status" value="1"/>
</dbReference>
<evidence type="ECO:0000256" key="1">
    <source>
        <dbReference type="ARBA" id="ARBA00000012"/>
    </source>
</evidence>
<keyword evidence="8 14" id="KW-0808">Transferase</keyword>
<dbReference type="Pfam" id="PF00809">
    <property type="entry name" value="Pterin_bind"/>
    <property type="match status" value="1"/>
</dbReference>
<reference evidence="16" key="1">
    <citation type="journal article" date="2022" name="Front. Microbiol.">
        <title>Genome-based taxonomic rearrangement of Oceanobacter-related bacteria including the description of Thalassolituus hydrocarbonoclasticus sp. nov. and Thalassolituus pacificus sp. nov. and emended description of the genus Thalassolituus.</title>
        <authorList>
            <person name="Dong C."/>
            <person name="Wei L."/>
            <person name="Wang J."/>
            <person name="Lai Q."/>
            <person name="Huang Z."/>
            <person name="Shao Z."/>
        </authorList>
    </citation>
    <scope>NUCLEOTIDE SEQUENCE</scope>
    <source>
        <strain evidence="16">59MF3M-4</strain>
    </source>
</reference>
<dbReference type="EMBL" id="JAOANI010000012">
    <property type="protein sequence ID" value="MCT7358030.1"/>
    <property type="molecule type" value="Genomic_DNA"/>
</dbReference>
<evidence type="ECO:0000256" key="14">
    <source>
        <dbReference type="RuleBase" id="RU361205"/>
    </source>
</evidence>
<evidence type="ECO:0000256" key="12">
    <source>
        <dbReference type="ARBA" id="ARBA00030193"/>
    </source>
</evidence>
<dbReference type="GO" id="GO:0005829">
    <property type="term" value="C:cytosol"/>
    <property type="evidence" value="ECO:0007669"/>
    <property type="project" value="TreeGrafter"/>
</dbReference>
<dbReference type="PROSITE" id="PS50972">
    <property type="entry name" value="PTERIN_BINDING"/>
    <property type="match status" value="1"/>
</dbReference>
<dbReference type="Gene3D" id="3.20.20.20">
    <property type="entry name" value="Dihydropteroate synthase-like"/>
    <property type="match status" value="1"/>
</dbReference>
<dbReference type="CDD" id="cd00739">
    <property type="entry name" value="DHPS"/>
    <property type="match status" value="1"/>
</dbReference>
<dbReference type="GO" id="GO:0046654">
    <property type="term" value="P:tetrahydrofolate biosynthetic process"/>
    <property type="evidence" value="ECO:0007669"/>
    <property type="project" value="TreeGrafter"/>
</dbReference>
<dbReference type="InterPro" id="IPR000489">
    <property type="entry name" value="Pterin-binding_dom"/>
</dbReference>
<evidence type="ECO:0000256" key="5">
    <source>
        <dbReference type="ARBA" id="ARBA00011738"/>
    </source>
</evidence>